<dbReference type="PANTHER" id="PTHR44858:SF1">
    <property type="entry name" value="UDP-N-ACETYLGLUCOSAMINE--PEPTIDE N-ACETYLGLUCOSAMINYLTRANSFERASE SPINDLY-RELATED"/>
    <property type="match status" value="1"/>
</dbReference>
<dbReference type="InterPro" id="IPR050498">
    <property type="entry name" value="Ycf3"/>
</dbReference>
<keyword evidence="5" id="KW-0812">Transmembrane</keyword>
<evidence type="ECO:0000256" key="3">
    <source>
        <dbReference type="PROSITE-ProRule" id="PRU00339"/>
    </source>
</evidence>
<keyword evidence="1" id="KW-0677">Repeat</keyword>
<feature type="repeat" description="TPR" evidence="3">
    <location>
        <begin position="1145"/>
        <end position="1178"/>
    </location>
</feature>
<keyword evidence="5" id="KW-0472">Membrane</keyword>
<feature type="region of interest" description="Disordered" evidence="4">
    <location>
        <begin position="426"/>
        <end position="454"/>
    </location>
</feature>
<dbReference type="EMBL" id="PVNK01000277">
    <property type="protein sequence ID" value="PRP90611.1"/>
    <property type="molecule type" value="Genomic_DNA"/>
</dbReference>
<dbReference type="Pfam" id="PF14559">
    <property type="entry name" value="TPR_19"/>
    <property type="match status" value="2"/>
</dbReference>
<sequence>MLPAESGVMSAQSGVLGQSGVLSRSGGLVDNKDDDPFFSGDPGAMPELGSITQGDASTFANENPAASSGIRDFEFEDDGGPGLELGDIDQTNVPQAPRPAEQATQRPNFDSPDFAGLDLPATSSFDDDDTVAFGAGPSDDFDLPSAGSPGHGTSGPGSYGPDDIDLPMATGATDLELDLPAPSGGGRPELDLPMPSGPAPDGMGPGPGGMGGPGPGVDLPAPDGEMNFDGELSLEDLPMPSDDLGMAADLPMPAADLPMPAADLPMPAADFAAPTDDFPAPADDFPAPADDFPSPEIDLDDGFDSLPTPADMLPTPAEDLPAAVDMLPTPADVLPTPADILPAPVDDLGLDLDVDEPAPARPAPPRPEAVSAPGPATSPAPARPLAGPRVTPKSNTKRYVIYGALAVVVLGVGGGALAMTMGLFDPDPDPGTATQTNDDGADEPAPPPGEPAERAESVLAKFDEDTPASYVQAYERAKANADSIGQAEAALLIHHRYGPDPARLAEAGQLLAVLVGGEEPFVRRVIGLALLASGKTDEALAKLAGDDPRTSLYRAWALLEKGDSEGARVAAEAAGAARPNDQAAQLAALEARFLANPVDGIAAMRQAAEASPNHLALQEALMQAARESGRLGEASQVGQGIQPAAISDTHKAELLRLRAEIAIAQGRSGEAMRLLDQALASDPSLMAARIERIELWLTNKDFTSVWAELDVLLREHPTDPVVLKTAARADLEAGRDDDARARFAALGESAANDPEVKDLLGQAEALLMKIEAARAAFAAARALDPLYTPAVAHEVGLLVRTEQLDPALTLLDAHLEVMNEAGAKDTPRGRRALATVARIRAEILRDKGELQLALTAAEEASASDPASNDALLLRAELLGLLDLQEAHEEALLDLHERTGGYPGLTEPLGKVLLRKGQLDELEKLIGPSLDSPEASREIILTGAALRLAQAKPDQAQALAQKILDRDPTDARAHLLLGRALLALGEHTRALDEIESAQTREGDAEVELWLGQALEYNGRADEARSHYTRSLALDPGKVEAAALLGRLYAYEGAAQKAIELLQPVVKQTDAYPYAYLALGLAHKDMGKRDLAISDFKKAQQLDSTLFEAFYQEGRIHNDQNKHSRAVKALQAGLDNAKDNATERALIDTYRRLGESYQQIGHRGDAKSAFQEYLKLAPASAAGRREVERLLRDL</sequence>
<dbReference type="PROSITE" id="PS50005">
    <property type="entry name" value="TPR"/>
    <property type="match status" value="3"/>
</dbReference>
<protein>
    <submittedName>
        <fullName evidence="6">Tetratricopeptide repeat protein</fullName>
    </submittedName>
</protein>
<accession>A0A2S9XD58</accession>
<name>A0A2S9XD58_9BACT</name>
<feature type="compositionally biased region" description="Gly residues" evidence="4">
    <location>
        <begin position="149"/>
        <end position="158"/>
    </location>
</feature>
<dbReference type="InterPro" id="IPR019734">
    <property type="entry name" value="TPR_rpt"/>
</dbReference>
<dbReference type="AlphaFoldDB" id="A0A2S9XD58"/>
<dbReference type="Proteomes" id="UP000237968">
    <property type="component" value="Unassembled WGS sequence"/>
</dbReference>
<keyword evidence="5" id="KW-1133">Transmembrane helix</keyword>
<feature type="region of interest" description="Disordered" evidence="4">
    <location>
        <begin position="335"/>
        <end position="393"/>
    </location>
</feature>
<reference evidence="6 7" key="1">
    <citation type="submission" date="2018-03" db="EMBL/GenBank/DDBJ databases">
        <title>Draft Genome Sequences of the Obligatory Marine Myxobacteria Enhygromyxa salina SWB005.</title>
        <authorList>
            <person name="Poehlein A."/>
            <person name="Moghaddam J.A."/>
            <person name="Harms H."/>
            <person name="Alanjari M."/>
            <person name="Koenig G.M."/>
            <person name="Daniel R."/>
            <person name="Schaeberle T.F."/>
        </authorList>
    </citation>
    <scope>NUCLEOTIDE SEQUENCE [LARGE SCALE GENOMIC DNA]</scope>
    <source>
        <strain evidence="6 7">SWB005</strain>
    </source>
</reference>
<dbReference type="PANTHER" id="PTHR44858">
    <property type="entry name" value="TETRATRICOPEPTIDE REPEAT PROTEIN 6"/>
    <property type="match status" value="1"/>
</dbReference>
<evidence type="ECO:0000313" key="6">
    <source>
        <dbReference type="EMBL" id="PRP90611.1"/>
    </source>
</evidence>
<evidence type="ECO:0000256" key="2">
    <source>
        <dbReference type="ARBA" id="ARBA00022803"/>
    </source>
</evidence>
<keyword evidence="2 3" id="KW-0802">TPR repeat</keyword>
<evidence type="ECO:0000256" key="4">
    <source>
        <dbReference type="SAM" id="MobiDB-lite"/>
    </source>
</evidence>
<feature type="repeat" description="TPR" evidence="3">
    <location>
        <begin position="1071"/>
        <end position="1104"/>
    </location>
</feature>
<evidence type="ECO:0000313" key="7">
    <source>
        <dbReference type="Proteomes" id="UP000237968"/>
    </source>
</evidence>
<dbReference type="InterPro" id="IPR011990">
    <property type="entry name" value="TPR-like_helical_dom_sf"/>
</dbReference>
<keyword evidence="7" id="KW-1185">Reference proteome</keyword>
<feature type="compositionally biased region" description="Polar residues" evidence="4">
    <location>
        <begin position="50"/>
        <end position="66"/>
    </location>
</feature>
<dbReference type="SUPFAM" id="SSF48452">
    <property type="entry name" value="TPR-like"/>
    <property type="match status" value="2"/>
</dbReference>
<comment type="caution">
    <text evidence="6">The sequence shown here is derived from an EMBL/GenBank/DDBJ whole genome shotgun (WGS) entry which is preliminary data.</text>
</comment>
<feature type="compositionally biased region" description="Gly residues" evidence="4">
    <location>
        <begin position="203"/>
        <end position="215"/>
    </location>
</feature>
<feature type="region of interest" description="Disordered" evidence="4">
    <location>
        <begin position="1"/>
        <end position="232"/>
    </location>
</feature>
<organism evidence="6 7">
    <name type="scientific">Enhygromyxa salina</name>
    <dbReference type="NCBI Taxonomy" id="215803"/>
    <lineage>
        <taxon>Bacteria</taxon>
        <taxon>Pseudomonadati</taxon>
        <taxon>Myxococcota</taxon>
        <taxon>Polyangia</taxon>
        <taxon>Nannocystales</taxon>
        <taxon>Nannocystaceae</taxon>
        <taxon>Enhygromyxa</taxon>
    </lineage>
</organism>
<feature type="transmembrane region" description="Helical" evidence="5">
    <location>
        <begin position="399"/>
        <end position="424"/>
    </location>
</feature>
<dbReference type="Pfam" id="PF13432">
    <property type="entry name" value="TPR_16"/>
    <property type="match status" value="1"/>
</dbReference>
<dbReference type="SMART" id="SM00028">
    <property type="entry name" value="TPR"/>
    <property type="match status" value="9"/>
</dbReference>
<proteinExistence type="predicted"/>
<gene>
    <name evidence="6" type="ORF">ENSA5_63400</name>
</gene>
<dbReference type="Gene3D" id="1.25.40.10">
    <property type="entry name" value="Tetratricopeptide repeat domain"/>
    <property type="match status" value="4"/>
</dbReference>
<evidence type="ECO:0000256" key="5">
    <source>
        <dbReference type="SAM" id="Phobius"/>
    </source>
</evidence>
<evidence type="ECO:0000256" key="1">
    <source>
        <dbReference type="ARBA" id="ARBA00022737"/>
    </source>
</evidence>
<feature type="repeat" description="TPR" evidence="3">
    <location>
        <begin position="1003"/>
        <end position="1036"/>
    </location>
</feature>
<feature type="compositionally biased region" description="Polar residues" evidence="4">
    <location>
        <begin position="9"/>
        <end position="22"/>
    </location>
</feature>